<reference evidence="2" key="1">
    <citation type="journal article" date="2020" name="mSystems">
        <title>Genome- and Community-Level Interaction Insights into Carbon Utilization and Element Cycling Functions of Hydrothermarchaeota in Hydrothermal Sediment.</title>
        <authorList>
            <person name="Zhou Z."/>
            <person name="Liu Y."/>
            <person name="Xu W."/>
            <person name="Pan J."/>
            <person name="Luo Z.H."/>
            <person name="Li M."/>
        </authorList>
    </citation>
    <scope>NUCLEOTIDE SEQUENCE [LARGE SCALE GENOMIC DNA]</scope>
    <source>
        <strain evidence="2">SpSt-1</strain>
        <strain evidence="1">SpSt-1121</strain>
    </source>
</reference>
<dbReference type="EMBL" id="DRUB01000031">
    <property type="protein sequence ID" value="HHR95565.1"/>
    <property type="molecule type" value="Genomic_DNA"/>
</dbReference>
<accession>A0A7C5USE5</accession>
<gene>
    <name evidence="2" type="ORF">ENL47_01765</name>
    <name evidence="1" type="ORF">ENM84_04010</name>
</gene>
<dbReference type="AlphaFoldDB" id="A0A7C5USE5"/>
<organism evidence="2">
    <name type="scientific">Ignisphaera aggregans</name>
    <dbReference type="NCBI Taxonomy" id="334771"/>
    <lineage>
        <taxon>Archaea</taxon>
        <taxon>Thermoproteota</taxon>
        <taxon>Thermoprotei</taxon>
        <taxon>Desulfurococcales</taxon>
        <taxon>Desulfurococcaceae</taxon>
        <taxon>Ignisphaera</taxon>
    </lineage>
</organism>
<evidence type="ECO:0000313" key="2">
    <source>
        <dbReference type="EMBL" id="HHR95565.1"/>
    </source>
</evidence>
<name>A0A7C5USE5_9CREN</name>
<proteinExistence type="predicted"/>
<evidence type="ECO:0000313" key="1">
    <source>
        <dbReference type="EMBL" id="HHP81810.1"/>
    </source>
</evidence>
<sequence length="95" mass="10993">MLVKISKNTPKNIKNRIYKLLTGTTVTIEGKRYRTKGLIMKLNGLVLSPGLYIIPSEKFTDFITSLKERNLDSYIRILKMCLCTCKSEHHENFID</sequence>
<protein>
    <submittedName>
        <fullName evidence="2">Uncharacterized protein</fullName>
    </submittedName>
</protein>
<dbReference type="EMBL" id="DRZI01000170">
    <property type="protein sequence ID" value="HHP81810.1"/>
    <property type="molecule type" value="Genomic_DNA"/>
</dbReference>
<comment type="caution">
    <text evidence="2">The sequence shown here is derived from an EMBL/GenBank/DDBJ whole genome shotgun (WGS) entry which is preliminary data.</text>
</comment>